<evidence type="ECO:0000313" key="1">
    <source>
        <dbReference type="EMBL" id="XDJ01099.1"/>
    </source>
</evidence>
<protein>
    <recommendedName>
        <fullName evidence="2">Phage head morphogenesis domain-containing protein</fullName>
    </recommendedName>
</protein>
<dbReference type="InterPro" id="IPR017029">
    <property type="entry name" value="Phage_head_put"/>
</dbReference>
<proteinExistence type="predicted"/>
<dbReference type="PIRSF" id="PIRSF034565">
    <property type="entry name" value="UCP034565"/>
    <property type="match status" value="1"/>
</dbReference>
<organism evidence="1">
    <name type="scientific">Klebsiella phage PMBT64</name>
    <dbReference type="NCBI Taxonomy" id="3229740"/>
    <lineage>
        <taxon>Viruses</taxon>
        <taxon>Duplodnaviria</taxon>
        <taxon>Heunggongvirae</taxon>
        <taxon>Uroviricota</taxon>
        <taxon>Caudoviricetes</taxon>
    </lineage>
</organism>
<reference evidence="1" key="1">
    <citation type="submission" date="2024-06" db="EMBL/GenBank/DDBJ databases">
        <title>This phage originates from the Bacteriophage catalogue of the Bacteriophage Competence Centre, Department of Microbiology und Biotechnology, Max Rubner-Institut, Kiel, Germany.</title>
        <authorList>
            <person name="Sprotte S."/>
            <person name="Brinks E."/>
            <person name="Hille F."/>
        </authorList>
    </citation>
    <scope>NUCLEOTIDE SEQUENCE</scope>
</reference>
<accession>A0AB39C2G1</accession>
<evidence type="ECO:0008006" key="2">
    <source>
        <dbReference type="Google" id="ProtNLM"/>
    </source>
</evidence>
<sequence length="372" mass="41468">MASVNSRMASEAVRHRLYLFRYGEGQARRMTQLLRRMAVDVVGRLPYALEESRITADNYTVKRLEAIKAAINPTIQRIYKSIYGQLKADLEALSNGELAYQYQIWREIIPKPVLNFVGGLVEIPETQVWAAANSRPFQGVLLRDIPSLLGDGLTDAIGRAVQQGILQGETYDQITRRVRGSAAAGYKDGVIGTSERNLANVTRSAVSHVAAEARDKIGEANAPLIKSEQWLSTLDNKTSKLCIIRDQLLYMRDKKHTPIGHSVPYGAGPGRLHFNCRSTSTFVFKSWEELGIPGVKIKGASRASMNGQVPIYMDYSSWVERQPMSTLTQVFGVERAQLIRDGKISPPDLFSDKGEYLTLAQLRALDRIPDDD</sequence>
<name>A0AB39C2G1_9CAUD</name>
<dbReference type="EMBL" id="PP926510">
    <property type="protein sequence ID" value="XDJ01099.1"/>
    <property type="molecule type" value="Genomic_DNA"/>
</dbReference>